<dbReference type="KEGG" id="sinu:IMZ28_10660"/>
<dbReference type="AlphaFoldDB" id="A0A7M1S664"/>
<name>A0A7M1S664_9BACT</name>
<dbReference type="Proteomes" id="UP000595074">
    <property type="component" value="Chromosome"/>
</dbReference>
<dbReference type="Pfam" id="PF07963">
    <property type="entry name" value="N_methyl"/>
    <property type="match status" value="1"/>
</dbReference>
<keyword evidence="2" id="KW-1133">Transmembrane helix</keyword>
<keyword evidence="4" id="KW-1185">Reference proteome</keyword>
<protein>
    <submittedName>
        <fullName evidence="3">Prepilin-type N-terminal cleavage/methylation domain-containing protein</fullName>
    </submittedName>
</protein>
<organism evidence="3 4">
    <name type="scientific">Sulfurovum indicum</name>
    <dbReference type="NCBI Taxonomy" id="2779528"/>
    <lineage>
        <taxon>Bacteria</taxon>
        <taxon>Pseudomonadati</taxon>
        <taxon>Campylobacterota</taxon>
        <taxon>Epsilonproteobacteria</taxon>
        <taxon>Campylobacterales</taxon>
        <taxon>Sulfurovaceae</taxon>
        <taxon>Sulfurovum</taxon>
    </lineage>
</organism>
<keyword evidence="2" id="KW-0472">Membrane</keyword>
<dbReference type="NCBIfam" id="TIGR02532">
    <property type="entry name" value="IV_pilin_GFxxxE"/>
    <property type="match status" value="1"/>
</dbReference>
<feature type="region of interest" description="Disordered" evidence="1">
    <location>
        <begin position="166"/>
        <end position="185"/>
    </location>
</feature>
<feature type="compositionally biased region" description="Basic and acidic residues" evidence="1">
    <location>
        <begin position="175"/>
        <end position="185"/>
    </location>
</feature>
<evidence type="ECO:0000313" key="4">
    <source>
        <dbReference type="Proteomes" id="UP000595074"/>
    </source>
</evidence>
<reference evidence="3 4" key="1">
    <citation type="submission" date="2020-10" db="EMBL/GenBank/DDBJ databases">
        <title>The genome of sulfurovum sp.</title>
        <authorList>
            <person name="Xie S."/>
            <person name="Shao Z."/>
            <person name="Jiang L."/>
        </authorList>
    </citation>
    <scope>NUCLEOTIDE SEQUENCE [LARGE SCALE GENOMIC DNA]</scope>
    <source>
        <strain evidence="3 4">ST-419</strain>
    </source>
</reference>
<gene>
    <name evidence="3" type="ORF">IMZ28_10660</name>
</gene>
<evidence type="ECO:0000313" key="3">
    <source>
        <dbReference type="EMBL" id="QOR61860.1"/>
    </source>
</evidence>
<dbReference type="RefSeq" id="WP_197548569.1">
    <property type="nucleotide sequence ID" value="NZ_CP063164.1"/>
</dbReference>
<keyword evidence="2" id="KW-0812">Transmembrane</keyword>
<proteinExistence type="predicted"/>
<dbReference type="InterPro" id="IPR012902">
    <property type="entry name" value="N_methyl_site"/>
</dbReference>
<accession>A0A7M1S664</accession>
<dbReference type="EMBL" id="CP063164">
    <property type="protein sequence ID" value="QOR61860.1"/>
    <property type="molecule type" value="Genomic_DNA"/>
</dbReference>
<feature type="transmembrane region" description="Helical" evidence="2">
    <location>
        <begin position="7"/>
        <end position="27"/>
    </location>
</feature>
<evidence type="ECO:0000256" key="1">
    <source>
        <dbReference type="SAM" id="MobiDB-lite"/>
    </source>
</evidence>
<sequence>MQRRDGFTLIEVLISIALLGLILPALYKSVDLLRDSNAHLFEYLQKSKKETRATQTLYLDIASSDGNLTLTNGEFDRLCMEQTKNSLYGLSKAKVCWVVLKNGHTLVRIEGGSYRLPVGIDERVEVDSVMKDIELFDVYWEKDKVLVLLQQKAEEPVTFMVQGITKPKPKKKKLPEKTLKKEPEA</sequence>
<evidence type="ECO:0000256" key="2">
    <source>
        <dbReference type="SAM" id="Phobius"/>
    </source>
</evidence>